<organism evidence="1 2">
    <name type="scientific">Halomonas llamarensis</name>
    <dbReference type="NCBI Taxonomy" id="2945104"/>
    <lineage>
        <taxon>Bacteria</taxon>
        <taxon>Pseudomonadati</taxon>
        <taxon>Pseudomonadota</taxon>
        <taxon>Gammaproteobacteria</taxon>
        <taxon>Oceanospirillales</taxon>
        <taxon>Halomonadaceae</taxon>
        <taxon>Halomonas</taxon>
    </lineage>
</organism>
<evidence type="ECO:0000313" key="1">
    <source>
        <dbReference type="EMBL" id="MCL7930823.1"/>
    </source>
</evidence>
<comment type="caution">
    <text evidence="1">The sequence shown here is derived from an EMBL/GenBank/DDBJ whole genome shotgun (WGS) entry which is preliminary data.</text>
</comment>
<reference evidence="1" key="1">
    <citation type="submission" date="2022-05" db="EMBL/GenBank/DDBJ databases">
        <title>Halomonas geminus sp. nov. and Halomonas llamarensis sp. nov. isolated from high-altitude salars of the Atacama Desert.</title>
        <authorList>
            <person name="Hintersatz C."/>
            <person name="Rojas L.A."/>
            <person name="Wei T.-S."/>
            <person name="Kutschke S."/>
            <person name="Lehmann F."/>
            <person name="Jain R."/>
            <person name="Pollmann K."/>
        </authorList>
    </citation>
    <scope>NUCLEOTIDE SEQUENCE</scope>
    <source>
        <strain evidence="1">ATCHA</strain>
    </source>
</reference>
<sequence>MATLSRTSSFKPLPSDSLPPWLSISQPLLQWWMEQSVKGVQPLMNVQLAWLESVSSAMQMEMEFCQAIAESHEKISHCLLIHQKSPKSTEKITDCYQQAMQDLSNAHLNRLKKVTELSHDFRSAIWEEI</sequence>
<dbReference type="Proteomes" id="UP001165308">
    <property type="component" value="Unassembled WGS sequence"/>
</dbReference>
<protein>
    <recommendedName>
        <fullName evidence="3">Phasin domain-containing protein</fullName>
    </recommendedName>
</protein>
<dbReference type="RefSeq" id="WP_250082752.1">
    <property type="nucleotide sequence ID" value="NZ_JAMJPJ010000023.1"/>
</dbReference>
<evidence type="ECO:0008006" key="3">
    <source>
        <dbReference type="Google" id="ProtNLM"/>
    </source>
</evidence>
<evidence type="ECO:0000313" key="2">
    <source>
        <dbReference type="Proteomes" id="UP001165308"/>
    </source>
</evidence>
<keyword evidence="2" id="KW-1185">Reference proteome</keyword>
<accession>A0ABT0STC1</accession>
<proteinExistence type="predicted"/>
<dbReference type="EMBL" id="JAMJPJ010000023">
    <property type="protein sequence ID" value="MCL7930823.1"/>
    <property type="molecule type" value="Genomic_DNA"/>
</dbReference>
<gene>
    <name evidence="1" type="ORF">M8006_12700</name>
</gene>
<name>A0ABT0STC1_9GAMM</name>